<reference evidence="1" key="2">
    <citation type="journal article" date="2007" name="Science">
        <title>Draft genome sequence of the sexually transmitted pathogen Trichomonas vaginalis.</title>
        <authorList>
            <person name="Carlton J.M."/>
            <person name="Hirt R.P."/>
            <person name="Silva J.C."/>
            <person name="Delcher A.L."/>
            <person name="Schatz M."/>
            <person name="Zhao Q."/>
            <person name="Wortman J.R."/>
            <person name="Bidwell S.L."/>
            <person name="Alsmark U.C.M."/>
            <person name="Besteiro S."/>
            <person name="Sicheritz-Ponten T."/>
            <person name="Noel C.J."/>
            <person name="Dacks J.B."/>
            <person name="Foster P.G."/>
            <person name="Simillion C."/>
            <person name="Van de Peer Y."/>
            <person name="Miranda-Saavedra D."/>
            <person name="Barton G.J."/>
            <person name="Westrop G.D."/>
            <person name="Mueller S."/>
            <person name="Dessi D."/>
            <person name="Fiori P.L."/>
            <person name="Ren Q."/>
            <person name="Paulsen I."/>
            <person name="Zhang H."/>
            <person name="Bastida-Corcuera F.D."/>
            <person name="Simoes-Barbosa A."/>
            <person name="Brown M.T."/>
            <person name="Hayes R.D."/>
            <person name="Mukherjee M."/>
            <person name="Okumura C.Y."/>
            <person name="Schneider R."/>
            <person name="Smith A.J."/>
            <person name="Vanacova S."/>
            <person name="Villalvazo M."/>
            <person name="Haas B.J."/>
            <person name="Pertea M."/>
            <person name="Feldblyum T.V."/>
            <person name="Utterback T.R."/>
            <person name="Shu C.L."/>
            <person name="Osoegawa K."/>
            <person name="de Jong P.J."/>
            <person name="Hrdy I."/>
            <person name="Horvathova L."/>
            <person name="Zubacova Z."/>
            <person name="Dolezal P."/>
            <person name="Malik S.B."/>
            <person name="Logsdon J.M. Jr."/>
            <person name="Henze K."/>
            <person name="Gupta A."/>
            <person name="Wang C.C."/>
            <person name="Dunne R.L."/>
            <person name="Upcroft J.A."/>
            <person name="Upcroft P."/>
            <person name="White O."/>
            <person name="Salzberg S.L."/>
            <person name="Tang P."/>
            <person name="Chiu C.-H."/>
            <person name="Lee Y.-S."/>
            <person name="Embley T.M."/>
            <person name="Coombs G.H."/>
            <person name="Mottram J.C."/>
            <person name="Tachezy J."/>
            <person name="Fraser-Liggett C.M."/>
            <person name="Johnson P.J."/>
        </authorList>
    </citation>
    <scope>NUCLEOTIDE SEQUENCE [LARGE SCALE GENOMIC DNA]</scope>
    <source>
        <strain evidence="1">G3</strain>
    </source>
</reference>
<dbReference type="AlphaFoldDB" id="A2FH41"/>
<keyword evidence="2" id="KW-1185">Reference proteome</keyword>
<evidence type="ECO:0000313" key="2">
    <source>
        <dbReference type="Proteomes" id="UP000001542"/>
    </source>
</evidence>
<accession>A2FH41</accession>
<dbReference type="Proteomes" id="UP000001542">
    <property type="component" value="Unassembled WGS sequence"/>
</dbReference>
<reference evidence="1" key="1">
    <citation type="submission" date="2006-10" db="EMBL/GenBank/DDBJ databases">
        <authorList>
            <person name="Amadeo P."/>
            <person name="Zhao Q."/>
            <person name="Wortman J."/>
            <person name="Fraser-Liggett C."/>
            <person name="Carlton J."/>
        </authorList>
    </citation>
    <scope>NUCLEOTIDE SEQUENCE</scope>
    <source>
        <strain evidence="1">G3</strain>
    </source>
</reference>
<evidence type="ECO:0000313" key="1">
    <source>
        <dbReference type="EMBL" id="EAX95766.1"/>
    </source>
</evidence>
<protein>
    <submittedName>
        <fullName evidence="1">Uncharacterized protein</fullName>
    </submittedName>
</protein>
<gene>
    <name evidence="1" type="ORF">TVAG_036990</name>
</gene>
<organism evidence="1 2">
    <name type="scientific">Trichomonas vaginalis (strain ATCC PRA-98 / G3)</name>
    <dbReference type="NCBI Taxonomy" id="412133"/>
    <lineage>
        <taxon>Eukaryota</taxon>
        <taxon>Metamonada</taxon>
        <taxon>Parabasalia</taxon>
        <taxon>Trichomonadida</taxon>
        <taxon>Trichomonadidae</taxon>
        <taxon>Trichomonas</taxon>
    </lineage>
</organism>
<dbReference type="InParanoid" id="A2FH41"/>
<dbReference type="VEuPathDB" id="TrichDB:TVAGG3_0470410"/>
<dbReference type="EMBL" id="DS113789">
    <property type="protein sequence ID" value="EAX95766.1"/>
    <property type="molecule type" value="Genomic_DNA"/>
</dbReference>
<dbReference type="VEuPathDB" id="TrichDB:TVAG_036990"/>
<sequence length="275" mass="31613">MEKIKAINYYLPSRPCDEDAVRYASKDTQRLTTSPWIPTMYEDLKKTDFKIYNQKDDKLHGFTESVLASQILAMSAFNGKFGKSGVWEVFGTRPYAEKDYKLTQGQFYSSFNIVPQNVSENDSLQTLMKKIRENMNSQIEKGAPWTSLRGYMNNHFAGTVQKGQFTILSSLGEFKMGGPIKDFRFKTTGNADFGPSLNLFTFNVKSSNDNKYYLVHSHSPQYYSHRESKAWIKSIKHCLSKINLNTKIADAVSELIDVQKDVFKEHDQLLKVVRF</sequence>
<dbReference type="KEGG" id="tva:4753530"/>
<name>A2FH41_TRIV3</name>
<proteinExistence type="predicted"/>